<keyword evidence="3" id="KW-0378">Hydrolase</keyword>
<dbReference type="SUPFAM" id="SSF52317">
    <property type="entry name" value="Class I glutamine amidotransferase-like"/>
    <property type="match status" value="1"/>
</dbReference>
<comment type="similarity">
    <text evidence="1">Belongs to the peptidase S51 family.</text>
</comment>
<evidence type="ECO:0000313" key="5">
    <source>
        <dbReference type="EMBL" id="SDJ16308.1"/>
    </source>
</evidence>
<protein>
    <submittedName>
        <fullName evidence="5">Cyanophycinase</fullName>
    </submittedName>
</protein>
<dbReference type="Proteomes" id="UP000199225">
    <property type="component" value="Unassembled WGS sequence"/>
</dbReference>
<evidence type="ECO:0000256" key="2">
    <source>
        <dbReference type="ARBA" id="ARBA00022670"/>
    </source>
</evidence>
<dbReference type="STRING" id="86666.SAMN04490247_1031"/>
<keyword evidence="2" id="KW-0645">Protease</keyword>
<name>A0A1G8RH67_9BACI</name>
<evidence type="ECO:0000313" key="6">
    <source>
        <dbReference type="Proteomes" id="UP000199225"/>
    </source>
</evidence>
<evidence type="ECO:0000256" key="4">
    <source>
        <dbReference type="ARBA" id="ARBA00022825"/>
    </source>
</evidence>
<dbReference type="CDD" id="cd03129">
    <property type="entry name" value="GAT1_Peptidase_E_like"/>
    <property type="match status" value="1"/>
</dbReference>
<dbReference type="Pfam" id="PF03575">
    <property type="entry name" value="Peptidase_S51"/>
    <property type="match status" value="1"/>
</dbReference>
<dbReference type="InterPro" id="IPR029062">
    <property type="entry name" value="Class_I_gatase-like"/>
</dbReference>
<organism evidence="5 6">
    <name type="scientific">Salimicrobium halophilum</name>
    <dbReference type="NCBI Taxonomy" id="86666"/>
    <lineage>
        <taxon>Bacteria</taxon>
        <taxon>Bacillati</taxon>
        <taxon>Bacillota</taxon>
        <taxon>Bacilli</taxon>
        <taxon>Bacillales</taxon>
        <taxon>Bacillaceae</taxon>
        <taxon>Salimicrobium</taxon>
    </lineage>
</organism>
<accession>A0A1G8RH67</accession>
<dbReference type="Gene3D" id="3.40.50.880">
    <property type="match status" value="1"/>
</dbReference>
<reference evidence="6" key="1">
    <citation type="submission" date="2016-10" db="EMBL/GenBank/DDBJ databases">
        <authorList>
            <person name="Varghese N."/>
            <person name="Submissions S."/>
        </authorList>
    </citation>
    <scope>NUCLEOTIDE SEQUENCE [LARGE SCALE GENOMIC DNA]</scope>
    <source>
        <strain evidence="6">DSM 4771</strain>
    </source>
</reference>
<dbReference type="InterPro" id="IPR005320">
    <property type="entry name" value="Peptidase_S51"/>
</dbReference>
<evidence type="ECO:0000256" key="1">
    <source>
        <dbReference type="ARBA" id="ARBA00006534"/>
    </source>
</evidence>
<dbReference type="GO" id="GO:0008236">
    <property type="term" value="F:serine-type peptidase activity"/>
    <property type="evidence" value="ECO:0007669"/>
    <property type="project" value="UniProtKB-KW"/>
</dbReference>
<evidence type="ECO:0000256" key="3">
    <source>
        <dbReference type="ARBA" id="ARBA00022801"/>
    </source>
</evidence>
<keyword evidence="4" id="KW-0720">Serine protease</keyword>
<keyword evidence="6" id="KW-1185">Reference proteome</keyword>
<dbReference type="AlphaFoldDB" id="A0A1G8RH67"/>
<dbReference type="GO" id="GO:0006508">
    <property type="term" value="P:proteolysis"/>
    <property type="evidence" value="ECO:0007669"/>
    <property type="project" value="UniProtKB-KW"/>
</dbReference>
<sequence length="227" mass="25548">MCRGTGTLLKKERLRKVTYNRHIFLFGGSPPFSDYFAEKFAEVTRKGKVAILFLERDGWEDYMSKYASVLEDNGINEFVYLPLGSEPEGETLYVLSSCTGIIIGGGKTELYRRYIVDTEIGERIKRLYHQGVPVAGFSAGALIIPENCVIPPIDNSQNKHLFLQGLGLIEDCVVSVHYTEWKEEENLKAALRKLNLAIGYGIDDEAALHFVNEVVSETDGEKVYRLT</sequence>
<dbReference type="EMBL" id="FNEV01000002">
    <property type="protein sequence ID" value="SDJ16308.1"/>
    <property type="molecule type" value="Genomic_DNA"/>
</dbReference>
<proteinExistence type="inferred from homology"/>
<gene>
    <name evidence="5" type="ORF">SAMN04490247_1031</name>
</gene>